<feature type="compositionally biased region" description="Basic residues" evidence="1">
    <location>
        <begin position="41"/>
        <end position="53"/>
    </location>
</feature>
<evidence type="ECO:0000313" key="3">
    <source>
        <dbReference type="Proteomes" id="UP000220797"/>
    </source>
</evidence>
<sequence>MKVNNFKNKKLKEKQLTENLKPKKTKKLKNELTLRNNEKYKQKKDKVKYKKKSLNLSKHDDTSYNVRKEEKIKKDKINSVKTITSKKINKKEEKESSKLRIYTDISESEDLDEELCDDDNLFMPSKSKYNKRKSLINETSKQKKKKNLKKKQCAAKYLKLNEYNEEYEKELLSYAINGFYKYVNFLKNYKNSITVENQMDNKKPKHLYV</sequence>
<comment type="caution">
    <text evidence="2">The sequence shown here is derived from an EMBL/GenBank/DDBJ whole genome shotgun (WGS) entry which is preliminary data.</text>
</comment>
<evidence type="ECO:0000313" key="2">
    <source>
        <dbReference type="EMBL" id="CRG98073.1"/>
    </source>
</evidence>
<dbReference type="AlphaFoldDB" id="A0A1J1H011"/>
<gene>
    <name evidence="2" type="ORF">PGAL8A_00050800</name>
</gene>
<accession>A0A1J1H011</accession>
<name>A0A1J1H011_PLAGA</name>
<evidence type="ECO:0000256" key="1">
    <source>
        <dbReference type="SAM" id="MobiDB-lite"/>
    </source>
</evidence>
<dbReference type="Proteomes" id="UP000220797">
    <property type="component" value="Unassembled WGS sequence"/>
</dbReference>
<feature type="region of interest" description="Disordered" evidence="1">
    <location>
        <begin position="1"/>
        <end position="63"/>
    </location>
</feature>
<proteinExistence type="predicted"/>
<dbReference type="VEuPathDB" id="PlasmoDB:PGAL8A_00050800"/>
<keyword evidence="3" id="KW-1185">Reference proteome</keyword>
<dbReference type="OrthoDB" id="387618at2759"/>
<protein>
    <submittedName>
        <fullName evidence="2">Uncharacterized protein</fullName>
    </submittedName>
</protein>
<dbReference type="OMA" id="KPRHMYV"/>
<organism evidence="2 3">
    <name type="scientific">Plasmodium gallinaceum</name>
    <dbReference type="NCBI Taxonomy" id="5849"/>
    <lineage>
        <taxon>Eukaryota</taxon>
        <taxon>Sar</taxon>
        <taxon>Alveolata</taxon>
        <taxon>Apicomplexa</taxon>
        <taxon>Aconoidasida</taxon>
        <taxon>Haemosporida</taxon>
        <taxon>Plasmodiidae</taxon>
        <taxon>Plasmodium</taxon>
        <taxon>Plasmodium (Haemamoeba)</taxon>
    </lineage>
</organism>
<feature type="compositionally biased region" description="Basic and acidic residues" evidence="1">
    <location>
        <begin position="28"/>
        <end position="40"/>
    </location>
</feature>
<reference evidence="2" key="1">
    <citation type="submission" date="2015-04" db="EMBL/GenBank/DDBJ databases">
        <authorList>
            <consortium name="Pathogen Informatics"/>
        </authorList>
    </citation>
    <scope>NUCLEOTIDE SEQUENCE [LARGE SCALE GENOMIC DNA]</scope>
    <source>
        <strain evidence="2">8A</strain>
    </source>
</reference>
<dbReference type="EMBL" id="CVMV01000132">
    <property type="protein sequence ID" value="CRG98073.1"/>
    <property type="molecule type" value="Genomic_DNA"/>
</dbReference>
<dbReference type="RefSeq" id="XP_028530870.1">
    <property type="nucleotide sequence ID" value="XM_028674526.1"/>
</dbReference>
<dbReference type="GeneID" id="39729033"/>